<dbReference type="Proteomes" id="UP000224006">
    <property type="component" value="Chromosome I"/>
</dbReference>
<dbReference type="KEGG" id="bbes:BESB_008870"/>
<gene>
    <name evidence="2" type="ORF">BESB_008870</name>
</gene>
<keyword evidence="3" id="KW-1185">Reference proteome</keyword>
<organism evidence="2 3">
    <name type="scientific">Besnoitia besnoiti</name>
    <name type="common">Apicomplexan protozoan</name>
    <dbReference type="NCBI Taxonomy" id="94643"/>
    <lineage>
        <taxon>Eukaryota</taxon>
        <taxon>Sar</taxon>
        <taxon>Alveolata</taxon>
        <taxon>Apicomplexa</taxon>
        <taxon>Conoidasida</taxon>
        <taxon>Coccidia</taxon>
        <taxon>Eucoccidiorida</taxon>
        <taxon>Eimeriorina</taxon>
        <taxon>Sarcocystidae</taxon>
        <taxon>Besnoitia</taxon>
    </lineage>
</organism>
<comment type="caution">
    <text evidence="2">The sequence shown here is derived from an EMBL/GenBank/DDBJ whole genome shotgun (WGS) entry which is preliminary data.</text>
</comment>
<dbReference type="OrthoDB" id="328249at2759"/>
<reference evidence="2 3" key="1">
    <citation type="submission" date="2017-09" db="EMBL/GenBank/DDBJ databases">
        <title>Genome sequencing of Besnoitia besnoiti strain Bb-Ger1.</title>
        <authorList>
            <person name="Schares G."/>
            <person name="Venepally P."/>
            <person name="Lorenzi H.A."/>
        </authorList>
    </citation>
    <scope>NUCLEOTIDE SEQUENCE [LARGE SCALE GENOMIC DNA]</scope>
    <source>
        <strain evidence="2 3">Bb-Ger1</strain>
    </source>
</reference>
<evidence type="ECO:0000313" key="3">
    <source>
        <dbReference type="Proteomes" id="UP000224006"/>
    </source>
</evidence>
<dbReference type="EMBL" id="NWUJ01000001">
    <property type="protein sequence ID" value="PFH38545.1"/>
    <property type="molecule type" value="Genomic_DNA"/>
</dbReference>
<name>A0A2A9MKM7_BESBE</name>
<protein>
    <recommendedName>
        <fullName evidence="4">Thrombospondin type 1 domain-containing protein</fullName>
    </recommendedName>
</protein>
<keyword evidence="1" id="KW-0732">Signal</keyword>
<dbReference type="AlphaFoldDB" id="A0A2A9MKM7"/>
<dbReference type="GeneID" id="40305949"/>
<evidence type="ECO:0000313" key="2">
    <source>
        <dbReference type="EMBL" id="PFH38545.1"/>
    </source>
</evidence>
<dbReference type="RefSeq" id="XP_029222554.1">
    <property type="nucleotide sequence ID" value="XM_029359641.1"/>
</dbReference>
<accession>A0A2A9MKM7</accession>
<dbReference type="VEuPathDB" id="ToxoDB:BESB_008870"/>
<evidence type="ECO:0000256" key="1">
    <source>
        <dbReference type="SAM" id="SignalP"/>
    </source>
</evidence>
<sequence length="171" mass="18949">MAGRVMLFVCTFALLETAVGFRFQRFSRLVLIDTGSITGHAISLCSEHIPESASASTVCWSSCAETQSKATCNGQAETWQFVLQIPSKPFKEAAPGYEGCALNEKRFLCSLSETLNSQCTENAGTRHTRNLVLQQYLGCEGGTHRTRCRRRTQIESLTENLVVKPQRLPVE</sequence>
<feature type="chain" id="PRO_5012202603" description="Thrombospondin type 1 domain-containing protein" evidence="1">
    <location>
        <begin position="21"/>
        <end position="171"/>
    </location>
</feature>
<proteinExistence type="predicted"/>
<evidence type="ECO:0008006" key="4">
    <source>
        <dbReference type="Google" id="ProtNLM"/>
    </source>
</evidence>
<feature type="signal peptide" evidence="1">
    <location>
        <begin position="1"/>
        <end position="20"/>
    </location>
</feature>